<evidence type="ECO:0000313" key="3">
    <source>
        <dbReference type="EMBL" id="KAH0911742.1"/>
    </source>
</evidence>
<feature type="region of interest" description="Disordered" evidence="1">
    <location>
        <begin position="40"/>
        <end position="143"/>
    </location>
</feature>
<organism evidence="3 4">
    <name type="scientific">Brassica napus</name>
    <name type="common">Rape</name>
    <dbReference type="NCBI Taxonomy" id="3708"/>
    <lineage>
        <taxon>Eukaryota</taxon>
        <taxon>Viridiplantae</taxon>
        <taxon>Streptophyta</taxon>
        <taxon>Embryophyta</taxon>
        <taxon>Tracheophyta</taxon>
        <taxon>Spermatophyta</taxon>
        <taxon>Magnoliopsida</taxon>
        <taxon>eudicotyledons</taxon>
        <taxon>Gunneridae</taxon>
        <taxon>Pentapetalae</taxon>
        <taxon>rosids</taxon>
        <taxon>malvids</taxon>
        <taxon>Brassicales</taxon>
        <taxon>Brassicaceae</taxon>
        <taxon>Brassiceae</taxon>
        <taxon>Brassica</taxon>
    </lineage>
</organism>
<evidence type="ECO:0000256" key="1">
    <source>
        <dbReference type="SAM" id="MobiDB-lite"/>
    </source>
</evidence>
<name>A0ABQ8C3V7_BRANA</name>
<keyword evidence="2" id="KW-0472">Membrane</keyword>
<protein>
    <recommendedName>
        <fullName evidence="5">Rhodopsin</fullName>
    </recommendedName>
</protein>
<feature type="compositionally biased region" description="Basic and acidic residues" evidence="1">
    <location>
        <begin position="40"/>
        <end position="66"/>
    </location>
</feature>
<dbReference type="Proteomes" id="UP000824890">
    <property type="component" value="Unassembled WGS sequence"/>
</dbReference>
<evidence type="ECO:0000256" key="2">
    <source>
        <dbReference type="SAM" id="Phobius"/>
    </source>
</evidence>
<evidence type="ECO:0000313" key="4">
    <source>
        <dbReference type="Proteomes" id="UP000824890"/>
    </source>
</evidence>
<sequence length="166" mass="18546">LRFAHERTCLLSPKLPLLSSSSSIILYLYHFKDKQRVRYKEGEATRISEKKMGDTSDKRISEKKMYQDQQHPVGAPPPQGYPPKEGYPPPGYPPAGYPPPPQGYGQAYPAQGYPPPQYPQGPPPQYPYQGPPPQYGQAPQKKKKDSGFFGYALLLLSVGSLLLIED</sequence>
<feature type="transmembrane region" description="Helical" evidence="2">
    <location>
        <begin position="148"/>
        <end position="164"/>
    </location>
</feature>
<proteinExistence type="predicted"/>
<feature type="non-terminal residue" evidence="3">
    <location>
        <position position="1"/>
    </location>
</feature>
<feature type="compositionally biased region" description="Pro residues" evidence="1">
    <location>
        <begin position="112"/>
        <end position="134"/>
    </location>
</feature>
<keyword evidence="2" id="KW-1133">Transmembrane helix</keyword>
<feature type="compositionally biased region" description="Pro residues" evidence="1">
    <location>
        <begin position="74"/>
        <end position="102"/>
    </location>
</feature>
<keyword evidence="4" id="KW-1185">Reference proteome</keyword>
<evidence type="ECO:0008006" key="5">
    <source>
        <dbReference type="Google" id="ProtNLM"/>
    </source>
</evidence>
<reference evidence="3 4" key="1">
    <citation type="submission" date="2021-05" db="EMBL/GenBank/DDBJ databases">
        <title>Genome Assembly of Synthetic Allotetraploid Brassica napus Reveals Homoeologous Exchanges between Subgenomes.</title>
        <authorList>
            <person name="Davis J.T."/>
        </authorList>
    </citation>
    <scope>NUCLEOTIDE SEQUENCE [LARGE SCALE GENOMIC DNA]</scope>
    <source>
        <strain evidence="4">cv. Da-Ae</strain>
        <tissue evidence="3">Seedling</tissue>
    </source>
</reference>
<keyword evidence="2" id="KW-0812">Transmembrane</keyword>
<dbReference type="EMBL" id="JAGKQM010000009">
    <property type="protein sequence ID" value="KAH0911742.1"/>
    <property type="molecule type" value="Genomic_DNA"/>
</dbReference>
<comment type="caution">
    <text evidence="3">The sequence shown here is derived from an EMBL/GenBank/DDBJ whole genome shotgun (WGS) entry which is preliminary data.</text>
</comment>
<gene>
    <name evidence="3" type="ORF">HID58_035063</name>
</gene>
<accession>A0ABQ8C3V7</accession>